<keyword evidence="2" id="KW-1185">Reference proteome</keyword>
<comment type="caution">
    <text evidence="1">The sequence shown here is derived from an EMBL/GenBank/DDBJ whole genome shotgun (WGS) entry which is preliminary data.</text>
</comment>
<name>A0ABU7AZC4_9TELE</name>
<proteinExistence type="predicted"/>
<sequence>MCFDLKHSILALGVYFASMQLHPSLKSSRTVLYLAPSILPSTLNSFLVSFEGNYSHNSDAPRNIIPHVDDVFRVMHILRSEPKITFMHQRQKIYISVSSPPT</sequence>
<evidence type="ECO:0000313" key="1">
    <source>
        <dbReference type="EMBL" id="MED6243076.1"/>
    </source>
</evidence>
<dbReference type="Proteomes" id="UP001345963">
    <property type="component" value="Unassembled WGS sequence"/>
</dbReference>
<accession>A0ABU7AZC4</accession>
<reference evidence="1 2" key="1">
    <citation type="submission" date="2021-07" db="EMBL/GenBank/DDBJ databases">
        <authorList>
            <person name="Palmer J.M."/>
        </authorList>
    </citation>
    <scope>NUCLEOTIDE SEQUENCE [LARGE SCALE GENOMIC DNA]</scope>
    <source>
        <strain evidence="1 2">AT_MEX2019</strain>
        <tissue evidence="1">Muscle</tissue>
    </source>
</reference>
<evidence type="ECO:0000313" key="2">
    <source>
        <dbReference type="Proteomes" id="UP001345963"/>
    </source>
</evidence>
<organism evidence="1 2">
    <name type="scientific">Ataeniobius toweri</name>
    <dbReference type="NCBI Taxonomy" id="208326"/>
    <lineage>
        <taxon>Eukaryota</taxon>
        <taxon>Metazoa</taxon>
        <taxon>Chordata</taxon>
        <taxon>Craniata</taxon>
        <taxon>Vertebrata</taxon>
        <taxon>Euteleostomi</taxon>
        <taxon>Actinopterygii</taxon>
        <taxon>Neopterygii</taxon>
        <taxon>Teleostei</taxon>
        <taxon>Neoteleostei</taxon>
        <taxon>Acanthomorphata</taxon>
        <taxon>Ovalentaria</taxon>
        <taxon>Atherinomorphae</taxon>
        <taxon>Cyprinodontiformes</taxon>
        <taxon>Goodeidae</taxon>
        <taxon>Ataeniobius</taxon>
    </lineage>
</organism>
<gene>
    <name evidence="1" type="ORF">ATANTOWER_014513</name>
</gene>
<dbReference type="EMBL" id="JAHUTI010032526">
    <property type="protein sequence ID" value="MED6243076.1"/>
    <property type="molecule type" value="Genomic_DNA"/>
</dbReference>
<protein>
    <submittedName>
        <fullName evidence="1">Uncharacterized protein</fullName>
    </submittedName>
</protein>